<keyword evidence="3" id="KW-1185">Reference proteome</keyword>
<dbReference type="PANTHER" id="PTHR30092">
    <property type="entry name" value="INNER MEMBRANE PROTEIN CRED"/>
    <property type="match status" value="1"/>
</dbReference>
<dbReference type="PANTHER" id="PTHR30092:SF0">
    <property type="entry name" value="INNER MEMBRANE PROTEIN CRED"/>
    <property type="match status" value="1"/>
</dbReference>
<dbReference type="EMBL" id="BNAF01000001">
    <property type="protein sequence ID" value="GHE23063.1"/>
    <property type="molecule type" value="Genomic_DNA"/>
</dbReference>
<keyword evidence="1" id="KW-0812">Transmembrane</keyword>
<proteinExistence type="predicted"/>
<name>A0ABQ3HRV5_9SPHI</name>
<sequence length="492" mass="55255">MEHKNQPFSPIPETPSASLIDRLSSSIVLKLFVMLVLVMFLLIPLSWVQDLITERSGREAEVGNEISSKWGGSQLVSGPVIGIPYRYVQQVNKTGTNGKLETENYWETDYVFLTADQVKVEATVDPELRKRGIYQTVVYNGALQMRGSFGEIDLKKLHIPAEDVQWQDAKLFLGLSDVKGLKSAPRLQWNGQTSSFQIESGEVALFEQNMSVPVDLSSGSTEGSFTLHIDIRGSKSLSIFPTAEETAIAAKGTWPNPSFDGGFLPDEREVGEQAFSANWQVPSFTRKFPRQWTGANRALYQKLPTGEDFPLPKVVTDRQTVRSSDIATLSGLQDMVQINFLESVNNYQKTSRVAKYAVLVILLTFTSLFFTEILKKQRVHLIQYILIGCAMVLFYSLLLAIAEHLGFNWSYLISALATIALISSFIFGITKDRRLGIYFSGILSSCYAFIFFLLQLQDYALIVGTVGVFVMLALLMRFSLQIDWYQFERRSA</sequence>
<reference evidence="3" key="1">
    <citation type="journal article" date="2019" name="Int. J. Syst. Evol. Microbiol.">
        <title>The Global Catalogue of Microorganisms (GCM) 10K type strain sequencing project: providing services to taxonomists for standard genome sequencing and annotation.</title>
        <authorList>
            <consortium name="The Broad Institute Genomics Platform"/>
            <consortium name="The Broad Institute Genome Sequencing Center for Infectious Disease"/>
            <person name="Wu L."/>
            <person name="Ma J."/>
        </authorList>
    </citation>
    <scope>NUCLEOTIDE SEQUENCE [LARGE SCALE GENOMIC DNA]</scope>
    <source>
        <strain evidence="3">CGMCC 1.12966</strain>
    </source>
</reference>
<keyword evidence="1" id="KW-0472">Membrane</keyword>
<feature type="transmembrane region" description="Helical" evidence="1">
    <location>
        <begin position="353"/>
        <end position="374"/>
    </location>
</feature>
<feature type="transmembrane region" description="Helical" evidence="1">
    <location>
        <begin position="460"/>
        <end position="480"/>
    </location>
</feature>
<feature type="transmembrane region" description="Helical" evidence="1">
    <location>
        <begin position="381"/>
        <end position="402"/>
    </location>
</feature>
<feature type="transmembrane region" description="Helical" evidence="1">
    <location>
        <begin position="27"/>
        <end position="48"/>
    </location>
</feature>
<accession>A0ABQ3HRV5</accession>
<feature type="transmembrane region" description="Helical" evidence="1">
    <location>
        <begin position="435"/>
        <end position="454"/>
    </location>
</feature>
<dbReference type="PIRSF" id="PIRSF004548">
    <property type="entry name" value="CreD"/>
    <property type="match status" value="1"/>
</dbReference>
<evidence type="ECO:0000256" key="1">
    <source>
        <dbReference type="SAM" id="Phobius"/>
    </source>
</evidence>
<dbReference type="NCBIfam" id="NF008712">
    <property type="entry name" value="PRK11715.1-1"/>
    <property type="match status" value="1"/>
</dbReference>
<dbReference type="Proteomes" id="UP000620550">
    <property type="component" value="Unassembled WGS sequence"/>
</dbReference>
<gene>
    <name evidence="2" type="ORF">GCM10017764_00310</name>
</gene>
<dbReference type="Pfam" id="PF06123">
    <property type="entry name" value="CreD"/>
    <property type="match status" value="1"/>
</dbReference>
<protein>
    <submittedName>
        <fullName evidence="2">Cell envelope integrity protein CreD</fullName>
    </submittedName>
</protein>
<dbReference type="InterPro" id="IPR010364">
    <property type="entry name" value="Uncharacterised_IM_CreD"/>
</dbReference>
<feature type="transmembrane region" description="Helical" evidence="1">
    <location>
        <begin position="408"/>
        <end position="428"/>
    </location>
</feature>
<comment type="caution">
    <text evidence="2">The sequence shown here is derived from an EMBL/GenBank/DDBJ whole genome shotgun (WGS) entry which is preliminary data.</text>
</comment>
<evidence type="ECO:0000313" key="2">
    <source>
        <dbReference type="EMBL" id="GHE23063.1"/>
    </source>
</evidence>
<keyword evidence="1" id="KW-1133">Transmembrane helix</keyword>
<organism evidence="2 3">
    <name type="scientific">Sphingobacterium griseoflavum</name>
    <dbReference type="NCBI Taxonomy" id="1474952"/>
    <lineage>
        <taxon>Bacteria</taxon>
        <taxon>Pseudomonadati</taxon>
        <taxon>Bacteroidota</taxon>
        <taxon>Sphingobacteriia</taxon>
        <taxon>Sphingobacteriales</taxon>
        <taxon>Sphingobacteriaceae</taxon>
        <taxon>Sphingobacterium</taxon>
    </lineage>
</organism>
<evidence type="ECO:0000313" key="3">
    <source>
        <dbReference type="Proteomes" id="UP000620550"/>
    </source>
</evidence>
<dbReference type="RefSeq" id="WP_189624578.1">
    <property type="nucleotide sequence ID" value="NZ_BNAF01000001.1"/>
</dbReference>